<feature type="region of interest" description="Disordered" evidence="1">
    <location>
        <begin position="1"/>
        <end position="65"/>
    </location>
</feature>
<keyword evidence="3" id="KW-1185">Reference proteome</keyword>
<dbReference type="Proteomes" id="UP000051952">
    <property type="component" value="Unassembled WGS sequence"/>
</dbReference>
<accession>A0A0S4IHF7</accession>
<name>A0A0S4IHF7_BODSA</name>
<evidence type="ECO:0000313" key="2">
    <source>
        <dbReference type="EMBL" id="CUE64802.1"/>
    </source>
</evidence>
<protein>
    <submittedName>
        <fullName evidence="2">Uncharacterized protein</fullName>
    </submittedName>
</protein>
<feature type="region of interest" description="Disordered" evidence="1">
    <location>
        <begin position="90"/>
        <end position="177"/>
    </location>
</feature>
<gene>
    <name evidence="2" type="ORF">BSAL_50655</name>
</gene>
<dbReference type="VEuPathDB" id="TriTrypDB:BSAL_50655"/>
<sequence length="177" mass="20431">MAGREASREKLTKRVRDNSFEARKGSSEKRNRVDTQHPADSRKKTPSKKSSQPPPSRPIDIEEGEDMSLALEVQAAALAFMKKLLEEQRDAQGLNSASDDDDEDPSQRKKKKSKPKKSREELQLESEKNLRRQQILEAKRARQVEREQREIEAAESRKKAEKRKGKLFADNDDMWDD</sequence>
<dbReference type="AlphaFoldDB" id="A0A0S4IHF7"/>
<feature type="compositionally biased region" description="Basic and acidic residues" evidence="1">
    <location>
        <begin position="1"/>
        <end position="43"/>
    </location>
</feature>
<evidence type="ECO:0000256" key="1">
    <source>
        <dbReference type="SAM" id="MobiDB-lite"/>
    </source>
</evidence>
<feature type="compositionally biased region" description="Basic and acidic residues" evidence="1">
    <location>
        <begin position="118"/>
        <end position="130"/>
    </location>
</feature>
<dbReference type="EMBL" id="CYKH01000046">
    <property type="protein sequence ID" value="CUE64802.1"/>
    <property type="molecule type" value="Genomic_DNA"/>
</dbReference>
<evidence type="ECO:0000313" key="3">
    <source>
        <dbReference type="Proteomes" id="UP000051952"/>
    </source>
</evidence>
<organism evidence="2 3">
    <name type="scientific">Bodo saltans</name>
    <name type="common">Flagellated protozoan</name>
    <dbReference type="NCBI Taxonomy" id="75058"/>
    <lineage>
        <taxon>Eukaryota</taxon>
        <taxon>Discoba</taxon>
        <taxon>Euglenozoa</taxon>
        <taxon>Kinetoplastea</taxon>
        <taxon>Metakinetoplastina</taxon>
        <taxon>Eubodonida</taxon>
        <taxon>Bodonidae</taxon>
        <taxon>Bodo</taxon>
    </lineage>
</organism>
<feature type="compositionally biased region" description="Basic residues" evidence="1">
    <location>
        <begin position="108"/>
        <end position="117"/>
    </location>
</feature>
<reference evidence="3" key="1">
    <citation type="submission" date="2015-09" db="EMBL/GenBank/DDBJ databases">
        <authorList>
            <consortium name="Pathogen Informatics"/>
        </authorList>
    </citation>
    <scope>NUCLEOTIDE SEQUENCE [LARGE SCALE GENOMIC DNA]</scope>
    <source>
        <strain evidence="3">Lake Konstanz</strain>
    </source>
</reference>
<proteinExistence type="predicted"/>
<feature type="compositionally biased region" description="Basic and acidic residues" evidence="1">
    <location>
        <begin position="137"/>
        <end position="158"/>
    </location>
</feature>